<dbReference type="AlphaFoldDB" id="A0A8S4GBX5"/>
<gene>
    <name evidence="1" type="ORF">PLXY2_LOCUS16976</name>
</gene>
<proteinExistence type="predicted"/>
<dbReference type="EMBL" id="CAJHNJ030000792">
    <property type="protein sequence ID" value="CAG9138723.1"/>
    <property type="molecule type" value="Genomic_DNA"/>
</dbReference>
<name>A0A8S4GBX5_PLUXY</name>
<reference evidence="1" key="1">
    <citation type="submission" date="2020-11" db="EMBL/GenBank/DDBJ databases">
        <authorList>
            <person name="Whiteford S."/>
        </authorList>
    </citation>
    <scope>NUCLEOTIDE SEQUENCE</scope>
</reference>
<feature type="non-terminal residue" evidence="1">
    <location>
        <position position="1"/>
    </location>
</feature>
<evidence type="ECO:0000313" key="2">
    <source>
        <dbReference type="Proteomes" id="UP000653454"/>
    </source>
</evidence>
<dbReference type="Proteomes" id="UP000653454">
    <property type="component" value="Unassembled WGS sequence"/>
</dbReference>
<organism evidence="1 2">
    <name type="scientific">Plutella xylostella</name>
    <name type="common">Diamondback moth</name>
    <name type="synonym">Plutella maculipennis</name>
    <dbReference type="NCBI Taxonomy" id="51655"/>
    <lineage>
        <taxon>Eukaryota</taxon>
        <taxon>Metazoa</taxon>
        <taxon>Ecdysozoa</taxon>
        <taxon>Arthropoda</taxon>
        <taxon>Hexapoda</taxon>
        <taxon>Insecta</taxon>
        <taxon>Pterygota</taxon>
        <taxon>Neoptera</taxon>
        <taxon>Endopterygota</taxon>
        <taxon>Lepidoptera</taxon>
        <taxon>Glossata</taxon>
        <taxon>Ditrysia</taxon>
        <taxon>Yponomeutoidea</taxon>
        <taxon>Plutellidae</taxon>
        <taxon>Plutella</taxon>
    </lineage>
</organism>
<accession>A0A8S4GBX5</accession>
<protein>
    <submittedName>
        <fullName evidence="1">(diamondback moth) hypothetical protein</fullName>
    </submittedName>
</protein>
<keyword evidence="2" id="KW-1185">Reference proteome</keyword>
<evidence type="ECO:0000313" key="1">
    <source>
        <dbReference type="EMBL" id="CAG9138723.1"/>
    </source>
</evidence>
<sequence length="59" mass="6872">RPGLTVVPSSNRPRRNFCARHPFLFRRIFGAICQAQLFRNSICECTFVSGQHRMELVLH</sequence>
<comment type="caution">
    <text evidence="1">The sequence shown here is derived from an EMBL/GenBank/DDBJ whole genome shotgun (WGS) entry which is preliminary data.</text>
</comment>